<feature type="active site" description="Proton donor" evidence="8">
    <location>
        <position position="205"/>
    </location>
</feature>
<comment type="caution">
    <text evidence="10">The sequence shown here is derived from an EMBL/GenBank/DDBJ whole genome shotgun (WGS) entry which is preliminary data.</text>
</comment>
<dbReference type="InterPro" id="IPR013320">
    <property type="entry name" value="ConA-like_dom_sf"/>
</dbReference>
<dbReference type="PROSITE" id="PS51762">
    <property type="entry name" value="GH16_2"/>
    <property type="match status" value="1"/>
</dbReference>
<evidence type="ECO:0000256" key="1">
    <source>
        <dbReference type="ARBA" id="ARBA00006865"/>
    </source>
</evidence>
<dbReference type="PROSITE" id="PS01034">
    <property type="entry name" value="GH16_1"/>
    <property type="match status" value="1"/>
</dbReference>
<feature type="domain" description="GH16" evidence="9">
    <location>
        <begin position="71"/>
        <end position="308"/>
    </location>
</feature>
<gene>
    <name evidence="10" type="ORF">HHI_16130</name>
</gene>
<evidence type="ECO:0000256" key="8">
    <source>
        <dbReference type="PIRSR" id="PIRSR608264-1"/>
    </source>
</evidence>
<dbReference type="InterPro" id="IPR008263">
    <property type="entry name" value="GH16_AS"/>
</dbReference>
<comment type="similarity">
    <text evidence="1">Belongs to the glycosyl hydrolase 16 family.</text>
</comment>
<evidence type="ECO:0000256" key="4">
    <source>
        <dbReference type="ARBA" id="ARBA00023295"/>
    </source>
</evidence>
<dbReference type="GO" id="GO:0005975">
    <property type="term" value="P:carbohydrate metabolic process"/>
    <property type="evidence" value="ECO:0007669"/>
    <property type="project" value="InterPro"/>
</dbReference>
<evidence type="ECO:0000256" key="2">
    <source>
        <dbReference type="ARBA" id="ARBA00014569"/>
    </source>
</evidence>
<dbReference type="CDD" id="cd02175">
    <property type="entry name" value="GH16_lichenase"/>
    <property type="match status" value="1"/>
</dbReference>
<evidence type="ECO:0000259" key="9">
    <source>
        <dbReference type="PROSITE" id="PS51762"/>
    </source>
</evidence>
<keyword evidence="4" id="KW-0326">Glycosidase</keyword>
<dbReference type="AlphaFoldDB" id="A0A059F9K7"/>
<dbReference type="PATRIC" id="fig|1280951.3.peg.3251"/>
<dbReference type="OrthoDB" id="9809583at2"/>
<dbReference type="PRINTS" id="PR00737">
    <property type="entry name" value="GLHYDRLASE16"/>
</dbReference>
<dbReference type="InterPro" id="IPR044791">
    <property type="entry name" value="Beta-glucanase/XTH"/>
</dbReference>
<protein>
    <recommendedName>
        <fullName evidence="2">Beta-glucanase</fullName>
    </recommendedName>
    <alternativeName>
        <fullName evidence="7">1,3-1,4-beta-D-glucan 4-glucanohydrolase</fullName>
    </alternativeName>
    <alternativeName>
        <fullName evidence="6">Endo-beta-1,3-1,4 glucanase</fullName>
    </alternativeName>
    <alternativeName>
        <fullName evidence="5">Lichenase</fullName>
    </alternativeName>
</protein>
<name>A0A059F9K7_9PROT</name>
<organism evidence="10 11">
    <name type="scientific">Hyphomonas hirschiana VP5</name>
    <dbReference type="NCBI Taxonomy" id="1280951"/>
    <lineage>
        <taxon>Bacteria</taxon>
        <taxon>Pseudomonadati</taxon>
        <taxon>Pseudomonadota</taxon>
        <taxon>Alphaproteobacteria</taxon>
        <taxon>Hyphomonadales</taxon>
        <taxon>Hyphomonadaceae</taxon>
        <taxon>Hyphomonas</taxon>
    </lineage>
</organism>
<dbReference type="PANTHER" id="PTHR31062">
    <property type="entry name" value="XYLOGLUCAN ENDOTRANSGLUCOSYLASE/HYDROLASE PROTEIN 8-RELATED"/>
    <property type="match status" value="1"/>
</dbReference>
<feature type="active site" description="Nucleophile" evidence="8">
    <location>
        <position position="201"/>
    </location>
</feature>
<dbReference type="Gene3D" id="2.60.120.200">
    <property type="match status" value="1"/>
</dbReference>
<evidence type="ECO:0000256" key="5">
    <source>
        <dbReference type="ARBA" id="ARBA00029722"/>
    </source>
</evidence>
<sequence length="333" mass="36011">MGEIGKAGSNFWTKTGQNIDALVVSCLMAVAAGGITALTPAPAPSPYTGKAPQQIAAALPQAAPRTSGTMYYPWTAPKPYTPDLPEPKAPATPLNSQESFLTRLETPDADSMLYASNYDVKDSHYGCHWRGENVEKTPSGALLAIHRVKGASQPCTAAEMQTAGHYSYGRYEVIMRPARGSGLVSSFFTYTGGYFGDPHDEIDIEFLGKDTTRIHFNYFRKGKTGADEIFDLPFDAADADRLYAFEWTPEGITWFVEGVPYYTTPAEDSGLPVAPGRVYMNVWAGEPWIEQWTGTPTYRSGAGAHYSCVSFVPLGQKGAGCGDDYTPPAVLSP</sequence>
<keyword evidence="11" id="KW-1185">Reference proteome</keyword>
<evidence type="ECO:0000256" key="6">
    <source>
        <dbReference type="ARBA" id="ARBA00029771"/>
    </source>
</evidence>
<dbReference type="GO" id="GO:0004553">
    <property type="term" value="F:hydrolase activity, hydrolyzing O-glycosyl compounds"/>
    <property type="evidence" value="ECO:0007669"/>
    <property type="project" value="InterPro"/>
</dbReference>
<dbReference type="InterPro" id="IPR008264">
    <property type="entry name" value="Beta_glucanase"/>
</dbReference>
<evidence type="ECO:0000313" key="10">
    <source>
        <dbReference type="EMBL" id="KCZ87287.1"/>
    </source>
</evidence>
<evidence type="ECO:0000313" key="11">
    <source>
        <dbReference type="Proteomes" id="UP000025061"/>
    </source>
</evidence>
<dbReference type="SUPFAM" id="SSF49899">
    <property type="entry name" value="Concanavalin A-like lectins/glucanases"/>
    <property type="match status" value="1"/>
</dbReference>
<accession>A0A059F9K7</accession>
<proteinExistence type="inferred from homology"/>
<dbReference type="Pfam" id="PF00722">
    <property type="entry name" value="Glyco_hydro_16"/>
    <property type="match status" value="1"/>
</dbReference>
<dbReference type="RefSeq" id="WP_049755136.1">
    <property type="nucleotide sequence ID" value="NZ_ARYI01000019.1"/>
</dbReference>
<dbReference type="InterPro" id="IPR000757">
    <property type="entry name" value="Beta-glucanase-like"/>
</dbReference>
<evidence type="ECO:0000256" key="7">
    <source>
        <dbReference type="ARBA" id="ARBA00031665"/>
    </source>
</evidence>
<reference evidence="10 11" key="1">
    <citation type="submission" date="2013-04" db="EMBL/GenBank/DDBJ databases">
        <title>Hyphomonas hirschiana VP5 Genome Sequencing.</title>
        <authorList>
            <person name="Lai Q."/>
            <person name="Shao Z."/>
        </authorList>
    </citation>
    <scope>NUCLEOTIDE SEQUENCE [LARGE SCALE GENOMIC DNA]</scope>
    <source>
        <strain evidence="10 11">VP5</strain>
    </source>
</reference>
<keyword evidence="3" id="KW-0378">Hydrolase</keyword>
<evidence type="ECO:0000256" key="3">
    <source>
        <dbReference type="ARBA" id="ARBA00022801"/>
    </source>
</evidence>
<dbReference type="EMBL" id="ARYI01000019">
    <property type="protein sequence ID" value="KCZ87287.1"/>
    <property type="molecule type" value="Genomic_DNA"/>
</dbReference>
<dbReference type="Proteomes" id="UP000025061">
    <property type="component" value="Unassembled WGS sequence"/>
</dbReference>